<evidence type="ECO:0000313" key="3">
    <source>
        <dbReference type="Proteomes" id="UP000250235"/>
    </source>
</evidence>
<reference evidence="2 3" key="1">
    <citation type="journal article" date="2015" name="Proc. Natl. Acad. Sci. U.S.A.">
        <title>The resurrection genome of Boea hygrometrica: A blueprint for survival of dehydration.</title>
        <authorList>
            <person name="Xiao L."/>
            <person name="Yang G."/>
            <person name="Zhang L."/>
            <person name="Yang X."/>
            <person name="Zhao S."/>
            <person name="Ji Z."/>
            <person name="Zhou Q."/>
            <person name="Hu M."/>
            <person name="Wang Y."/>
            <person name="Chen M."/>
            <person name="Xu Y."/>
            <person name="Jin H."/>
            <person name="Xiao X."/>
            <person name="Hu G."/>
            <person name="Bao F."/>
            <person name="Hu Y."/>
            <person name="Wan P."/>
            <person name="Li L."/>
            <person name="Deng X."/>
            <person name="Kuang T."/>
            <person name="Xiang C."/>
            <person name="Zhu J.K."/>
            <person name="Oliver M.J."/>
            <person name="He Y."/>
        </authorList>
    </citation>
    <scope>NUCLEOTIDE SEQUENCE [LARGE SCALE GENOMIC DNA]</scope>
    <source>
        <strain evidence="3">cv. XS01</strain>
    </source>
</reference>
<keyword evidence="3" id="KW-1185">Reference proteome</keyword>
<accession>A0A2Z7BNJ1</accession>
<feature type="compositionally biased region" description="Polar residues" evidence="1">
    <location>
        <begin position="91"/>
        <end position="101"/>
    </location>
</feature>
<dbReference type="Proteomes" id="UP000250235">
    <property type="component" value="Unassembled WGS sequence"/>
</dbReference>
<gene>
    <name evidence="2" type="ORF">F511_20082</name>
</gene>
<evidence type="ECO:0000313" key="2">
    <source>
        <dbReference type="EMBL" id="KZV36183.1"/>
    </source>
</evidence>
<organism evidence="2 3">
    <name type="scientific">Dorcoceras hygrometricum</name>
    <dbReference type="NCBI Taxonomy" id="472368"/>
    <lineage>
        <taxon>Eukaryota</taxon>
        <taxon>Viridiplantae</taxon>
        <taxon>Streptophyta</taxon>
        <taxon>Embryophyta</taxon>
        <taxon>Tracheophyta</taxon>
        <taxon>Spermatophyta</taxon>
        <taxon>Magnoliopsida</taxon>
        <taxon>eudicotyledons</taxon>
        <taxon>Gunneridae</taxon>
        <taxon>Pentapetalae</taxon>
        <taxon>asterids</taxon>
        <taxon>lamiids</taxon>
        <taxon>Lamiales</taxon>
        <taxon>Gesneriaceae</taxon>
        <taxon>Didymocarpoideae</taxon>
        <taxon>Trichosporeae</taxon>
        <taxon>Loxocarpinae</taxon>
        <taxon>Dorcoceras</taxon>
    </lineage>
</organism>
<dbReference type="AlphaFoldDB" id="A0A2Z7BNJ1"/>
<feature type="region of interest" description="Disordered" evidence="1">
    <location>
        <begin position="75"/>
        <end position="101"/>
    </location>
</feature>
<name>A0A2Z7BNJ1_9LAMI</name>
<sequence length="183" mass="20387">MRLALGSDCEICPQVLVLRVKRCRLDKLQRSSFGERLRERSVLRDARASGDSALSFPLCAEWLATTVHRLGVDASGKGGRVGGPKHRKQQLGVTNSTNANPTSLTQQKALTKLKGKNFTYPNKLGVKSDAYANRLHEGEVFAHLTSFKQTFESNIQTKRLSKRSPTLPLLLQSELSTVDNRRR</sequence>
<proteinExistence type="predicted"/>
<protein>
    <submittedName>
        <fullName evidence="2">Uncharacterized protein</fullName>
    </submittedName>
</protein>
<evidence type="ECO:0000256" key="1">
    <source>
        <dbReference type="SAM" id="MobiDB-lite"/>
    </source>
</evidence>
<dbReference type="EMBL" id="KV003915">
    <property type="protein sequence ID" value="KZV36183.1"/>
    <property type="molecule type" value="Genomic_DNA"/>
</dbReference>